<dbReference type="OrthoDB" id="9809616at2"/>
<comment type="caution">
    <text evidence="12">The sequence shown here is derived from an EMBL/GenBank/DDBJ whole genome shotgun (WGS) entry which is preliminary data.</text>
</comment>
<dbReference type="GO" id="GO:0000105">
    <property type="term" value="P:L-histidine biosynthetic process"/>
    <property type="evidence" value="ECO:0007669"/>
    <property type="project" value="UniProtKB-UniRule"/>
</dbReference>
<dbReference type="RefSeq" id="WP_088605373.1">
    <property type="nucleotide sequence ID" value="NZ_NJIH01000013.1"/>
</dbReference>
<evidence type="ECO:0000256" key="10">
    <source>
        <dbReference type="SAM" id="MobiDB-lite"/>
    </source>
</evidence>
<sequence length="391" mass="42472">MASQSAPSRGADVAQRPEGSPAAAPAQSGQSASTHPYWSDHVGDLAPYTPGEQPRVEGLLKLNTNEHPYGPSPRALEAIRAAAGDALRLYPDYDSVALRQAVAALHGIDPAQVFPGNGSDEVLAHIFDGLFRKAGRVLLMPDISYSFYKTYCRLYRIDCELIPLAEDFSIRAADYADHGGPLAGIIFANPNAPTGMEMSQADIESILRAHPDIPVVVDEAYVDFGARSAVPLLARYPNLLLVRTLSKSRALAGMRVGYALGSAELVEGLRRIKDSFNSYPLDRLAQAAAVAAIEDREHFEQGLRAVIQARDDLVRSLAALGFEVLPSRANFVFARHPAHDAARLAAALREQRILVRYFKMPRIEQFLRISVGTPADCERLCNVLADILGAH</sequence>
<protein>
    <recommendedName>
        <fullName evidence="9">Histidinol-phosphate aminotransferase</fullName>
        <ecNumber evidence="9">2.6.1.9</ecNumber>
    </recommendedName>
    <alternativeName>
        <fullName evidence="9">Imidazole acetol-phosphate transaminase</fullName>
    </alternativeName>
</protein>
<dbReference type="Proteomes" id="UP000214603">
    <property type="component" value="Unassembled WGS sequence"/>
</dbReference>
<evidence type="ECO:0000256" key="5">
    <source>
        <dbReference type="ARBA" id="ARBA00022576"/>
    </source>
</evidence>
<dbReference type="EMBL" id="NJIH01000013">
    <property type="protein sequence ID" value="OWT55185.1"/>
    <property type="molecule type" value="Genomic_DNA"/>
</dbReference>
<evidence type="ECO:0000256" key="4">
    <source>
        <dbReference type="ARBA" id="ARBA00011738"/>
    </source>
</evidence>
<organism evidence="12 13">
    <name type="scientific">Candidimonas nitroreducens</name>
    <dbReference type="NCBI Taxonomy" id="683354"/>
    <lineage>
        <taxon>Bacteria</taxon>
        <taxon>Pseudomonadati</taxon>
        <taxon>Pseudomonadota</taxon>
        <taxon>Betaproteobacteria</taxon>
        <taxon>Burkholderiales</taxon>
        <taxon>Alcaligenaceae</taxon>
        <taxon>Candidimonas</taxon>
    </lineage>
</organism>
<comment type="cofactor">
    <cofactor evidence="1 9">
        <name>pyridoxal 5'-phosphate</name>
        <dbReference type="ChEBI" id="CHEBI:597326"/>
    </cofactor>
</comment>
<dbReference type="AlphaFoldDB" id="A0A225M1F6"/>
<keyword evidence="13" id="KW-1185">Reference proteome</keyword>
<feature type="modified residue" description="N6-(pyridoxal phosphate)lysine" evidence="9">
    <location>
        <position position="247"/>
    </location>
</feature>
<dbReference type="InterPro" id="IPR015422">
    <property type="entry name" value="PyrdxlP-dep_Trfase_small"/>
</dbReference>
<reference evidence="13" key="1">
    <citation type="submission" date="2017-06" db="EMBL/GenBank/DDBJ databases">
        <title>Herbaspirillum phytohormonus sp. nov., isolated from the root nodule of Robinia pseudoacacia in lead-zinc mine.</title>
        <authorList>
            <person name="Fan M."/>
            <person name="Lin Y."/>
        </authorList>
    </citation>
    <scope>NUCLEOTIDE SEQUENCE [LARGE SCALE GENOMIC DNA]</scope>
    <source>
        <strain evidence="13">SC-089</strain>
    </source>
</reference>
<comment type="similarity">
    <text evidence="3 9">Belongs to the class-II pyridoxal-phosphate-dependent aminotransferase family. Histidinol-phosphate aminotransferase subfamily.</text>
</comment>
<evidence type="ECO:0000259" key="11">
    <source>
        <dbReference type="Pfam" id="PF00155"/>
    </source>
</evidence>
<evidence type="ECO:0000256" key="9">
    <source>
        <dbReference type="HAMAP-Rule" id="MF_01023"/>
    </source>
</evidence>
<keyword evidence="7 9" id="KW-0663">Pyridoxal phosphate</keyword>
<evidence type="ECO:0000313" key="13">
    <source>
        <dbReference type="Proteomes" id="UP000214603"/>
    </source>
</evidence>
<keyword evidence="9" id="KW-0028">Amino-acid biosynthesis</keyword>
<evidence type="ECO:0000256" key="3">
    <source>
        <dbReference type="ARBA" id="ARBA00007970"/>
    </source>
</evidence>
<evidence type="ECO:0000256" key="6">
    <source>
        <dbReference type="ARBA" id="ARBA00022679"/>
    </source>
</evidence>
<dbReference type="CDD" id="cd00609">
    <property type="entry name" value="AAT_like"/>
    <property type="match status" value="1"/>
</dbReference>
<dbReference type="EC" id="2.6.1.9" evidence="9"/>
<evidence type="ECO:0000256" key="1">
    <source>
        <dbReference type="ARBA" id="ARBA00001933"/>
    </source>
</evidence>
<dbReference type="Pfam" id="PF00155">
    <property type="entry name" value="Aminotran_1_2"/>
    <property type="match status" value="1"/>
</dbReference>
<dbReference type="PANTHER" id="PTHR43643">
    <property type="entry name" value="HISTIDINOL-PHOSPHATE AMINOTRANSFERASE 2"/>
    <property type="match status" value="1"/>
</dbReference>
<dbReference type="InterPro" id="IPR015424">
    <property type="entry name" value="PyrdxlP-dep_Trfase"/>
</dbReference>
<name>A0A225M1F6_9BURK</name>
<proteinExistence type="inferred from homology"/>
<comment type="catalytic activity">
    <reaction evidence="8 9">
        <text>L-histidinol phosphate + 2-oxoglutarate = 3-(imidazol-4-yl)-2-oxopropyl phosphate + L-glutamate</text>
        <dbReference type="Rhea" id="RHEA:23744"/>
        <dbReference type="ChEBI" id="CHEBI:16810"/>
        <dbReference type="ChEBI" id="CHEBI:29985"/>
        <dbReference type="ChEBI" id="CHEBI:57766"/>
        <dbReference type="ChEBI" id="CHEBI:57980"/>
        <dbReference type="EC" id="2.6.1.9"/>
    </reaction>
</comment>
<keyword evidence="6 9" id="KW-0808">Transferase</keyword>
<dbReference type="Gene3D" id="3.40.640.10">
    <property type="entry name" value="Type I PLP-dependent aspartate aminotransferase-like (Major domain)"/>
    <property type="match status" value="1"/>
</dbReference>
<keyword evidence="5 9" id="KW-0032">Aminotransferase</keyword>
<dbReference type="Gene3D" id="3.90.1150.10">
    <property type="entry name" value="Aspartate Aminotransferase, domain 1"/>
    <property type="match status" value="1"/>
</dbReference>
<keyword evidence="9" id="KW-0368">Histidine biosynthesis</keyword>
<comment type="pathway">
    <text evidence="2 9">Amino-acid biosynthesis; L-histidine biosynthesis; L-histidine from 5-phospho-alpha-D-ribose 1-diphosphate: step 7/9.</text>
</comment>
<evidence type="ECO:0000256" key="7">
    <source>
        <dbReference type="ARBA" id="ARBA00022898"/>
    </source>
</evidence>
<dbReference type="PANTHER" id="PTHR43643:SF3">
    <property type="entry name" value="HISTIDINOL-PHOSPHATE AMINOTRANSFERASE"/>
    <property type="match status" value="1"/>
</dbReference>
<evidence type="ECO:0000313" key="12">
    <source>
        <dbReference type="EMBL" id="OWT55185.1"/>
    </source>
</evidence>
<feature type="domain" description="Aminotransferase class I/classII large" evidence="11">
    <location>
        <begin position="59"/>
        <end position="384"/>
    </location>
</feature>
<dbReference type="InterPro" id="IPR001917">
    <property type="entry name" value="Aminotrans_II_pyridoxalP_BS"/>
</dbReference>
<evidence type="ECO:0000256" key="8">
    <source>
        <dbReference type="ARBA" id="ARBA00047481"/>
    </source>
</evidence>
<dbReference type="GO" id="GO:0030170">
    <property type="term" value="F:pyridoxal phosphate binding"/>
    <property type="evidence" value="ECO:0007669"/>
    <property type="project" value="InterPro"/>
</dbReference>
<feature type="compositionally biased region" description="Low complexity" evidence="10">
    <location>
        <begin position="19"/>
        <end position="33"/>
    </location>
</feature>
<gene>
    <name evidence="9" type="primary">hisC</name>
    <name evidence="12" type="ORF">CEY11_20935</name>
</gene>
<accession>A0A225M1F6</accession>
<dbReference type="SUPFAM" id="SSF53383">
    <property type="entry name" value="PLP-dependent transferases"/>
    <property type="match status" value="1"/>
</dbReference>
<comment type="subunit">
    <text evidence="4 9">Homodimer.</text>
</comment>
<dbReference type="InterPro" id="IPR004839">
    <property type="entry name" value="Aminotransferase_I/II_large"/>
</dbReference>
<dbReference type="InterPro" id="IPR050106">
    <property type="entry name" value="HistidinolP_aminotransfase"/>
</dbReference>
<dbReference type="GO" id="GO:0004400">
    <property type="term" value="F:histidinol-phosphate transaminase activity"/>
    <property type="evidence" value="ECO:0007669"/>
    <property type="project" value="UniProtKB-UniRule"/>
</dbReference>
<dbReference type="NCBIfam" id="TIGR01141">
    <property type="entry name" value="hisC"/>
    <property type="match status" value="1"/>
</dbReference>
<dbReference type="HAMAP" id="MF_01023">
    <property type="entry name" value="HisC_aminotrans_2"/>
    <property type="match status" value="1"/>
</dbReference>
<dbReference type="InterPro" id="IPR005861">
    <property type="entry name" value="HisP_aminotrans"/>
</dbReference>
<evidence type="ECO:0000256" key="2">
    <source>
        <dbReference type="ARBA" id="ARBA00005011"/>
    </source>
</evidence>
<dbReference type="InterPro" id="IPR015421">
    <property type="entry name" value="PyrdxlP-dep_Trfase_major"/>
</dbReference>
<dbReference type="UniPathway" id="UPA00031">
    <property type="reaction ID" value="UER00012"/>
</dbReference>
<feature type="region of interest" description="Disordered" evidence="10">
    <location>
        <begin position="1"/>
        <end position="50"/>
    </location>
</feature>
<dbReference type="PROSITE" id="PS00599">
    <property type="entry name" value="AA_TRANSFER_CLASS_2"/>
    <property type="match status" value="1"/>
</dbReference>